<sequence length="144" mass="16617">MLERNRTANNKHDKTERNENKVCGTSRVPMINSNSNRNAQYTYHLVHCTNEPNVSIPQLANLLIERSQTTNWVVVYKALVTVHHMMCYGNERFTQFLASSNSTFQLSNFLDKSGVQVSQNRNQDESSDDEINLQAIREKILSKR</sequence>
<dbReference type="SMART" id="SM00273">
    <property type="entry name" value="ENTH"/>
    <property type="match status" value="1"/>
</dbReference>
<dbReference type="Gene3D" id="1.25.40.90">
    <property type="match status" value="1"/>
</dbReference>
<evidence type="ECO:0000313" key="2">
    <source>
        <dbReference type="EMBL" id="KAJ8967835.1"/>
    </source>
</evidence>
<keyword evidence="3" id="KW-1185">Reference proteome</keyword>
<gene>
    <name evidence="2" type="ORF">NQ317_005869</name>
</gene>
<dbReference type="InterPro" id="IPR011417">
    <property type="entry name" value="ANTH_dom"/>
</dbReference>
<reference evidence="2" key="1">
    <citation type="journal article" date="2023" name="Insect Mol. Biol.">
        <title>Genome sequencing provides insights into the evolution of gene families encoding plant cell wall-degrading enzymes in longhorned beetles.</title>
        <authorList>
            <person name="Shin N.R."/>
            <person name="Okamura Y."/>
            <person name="Kirsch R."/>
            <person name="Pauchet Y."/>
        </authorList>
    </citation>
    <scope>NUCLEOTIDE SEQUENCE</scope>
    <source>
        <strain evidence="2">MMC_N1</strain>
    </source>
</reference>
<proteinExistence type="predicted"/>
<organism evidence="2 3">
    <name type="scientific">Molorchus minor</name>
    <dbReference type="NCBI Taxonomy" id="1323400"/>
    <lineage>
        <taxon>Eukaryota</taxon>
        <taxon>Metazoa</taxon>
        <taxon>Ecdysozoa</taxon>
        <taxon>Arthropoda</taxon>
        <taxon>Hexapoda</taxon>
        <taxon>Insecta</taxon>
        <taxon>Pterygota</taxon>
        <taxon>Neoptera</taxon>
        <taxon>Endopterygota</taxon>
        <taxon>Coleoptera</taxon>
        <taxon>Polyphaga</taxon>
        <taxon>Cucujiformia</taxon>
        <taxon>Chrysomeloidea</taxon>
        <taxon>Cerambycidae</taxon>
        <taxon>Lamiinae</taxon>
        <taxon>Monochamini</taxon>
        <taxon>Molorchus</taxon>
    </lineage>
</organism>
<dbReference type="InterPro" id="IPR045192">
    <property type="entry name" value="AP180-like"/>
</dbReference>
<dbReference type="InterPro" id="IPR008942">
    <property type="entry name" value="ENTH_VHS"/>
</dbReference>
<dbReference type="InterPro" id="IPR013809">
    <property type="entry name" value="ENTH"/>
</dbReference>
<dbReference type="Proteomes" id="UP001162164">
    <property type="component" value="Unassembled WGS sequence"/>
</dbReference>
<protein>
    <recommendedName>
        <fullName evidence="1">ENTH domain-containing protein</fullName>
    </recommendedName>
</protein>
<comment type="caution">
    <text evidence="2">The sequence shown here is derived from an EMBL/GenBank/DDBJ whole genome shotgun (WGS) entry which is preliminary data.</text>
</comment>
<evidence type="ECO:0000313" key="3">
    <source>
        <dbReference type="Proteomes" id="UP001162164"/>
    </source>
</evidence>
<dbReference type="EMBL" id="JAPWTJ010002121">
    <property type="protein sequence ID" value="KAJ8967835.1"/>
    <property type="molecule type" value="Genomic_DNA"/>
</dbReference>
<dbReference type="SUPFAM" id="SSF48464">
    <property type="entry name" value="ENTH/VHS domain"/>
    <property type="match status" value="1"/>
</dbReference>
<dbReference type="PANTHER" id="PTHR22951">
    <property type="entry name" value="CLATHRIN ASSEMBLY PROTEIN"/>
    <property type="match status" value="1"/>
</dbReference>
<dbReference type="Pfam" id="PF07651">
    <property type="entry name" value="ANTH"/>
    <property type="match status" value="1"/>
</dbReference>
<evidence type="ECO:0000259" key="1">
    <source>
        <dbReference type="PROSITE" id="PS50942"/>
    </source>
</evidence>
<dbReference type="PANTHER" id="PTHR22951:SF5">
    <property type="entry name" value="PHOSPHATIDYLINOSITOL-BINDING CLATHRIN ASSEMBLY PROTEIN LAP"/>
    <property type="match status" value="1"/>
</dbReference>
<dbReference type="PROSITE" id="PS50942">
    <property type="entry name" value="ENTH"/>
    <property type="match status" value="1"/>
</dbReference>
<feature type="domain" description="ENTH" evidence="1">
    <location>
        <begin position="10"/>
        <end position="144"/>
    </location>
</feature>
<accession>A0ABQ9IWF8</accession>
<name>A0ABQ9IWF8_9CUCU</name>